<evidence type="ECO:0000313" key="3">
    <source>
        <dbReference type="EMBL" id="AYA93810.1"/>
    </source>
</evidence>
<evidence type="ECO:0000256" key="1">
    <source>
        <dbReference type="SAM" id="Coils"/>
    </source>
</evidence>
<evidence type="ECO:0000256" key="2">
    <source>
        <dbReference type="SAM" id="MobiDB-lite"/>
    </source>
</evidence>
<protein>
    <submittedName>
        <fullName evidence="3">E4 protein</fullName>
    </submittedName>
</protein>
<keyword evidence="1" id="KW-0175">Coiled coil</keyword>
<feature type="region of interest" description="Disordered" evidence="2">
    <location>
        <begin position="94"/>
        <end position="155"/>
    </location>
</feature>
<feature type="coiled-coil region" evidence="1">
    <location>
        <begin position="155"/>
        <end position="182"/>
    </location>
</feature>
<feature type="compositionally biased region" description="Basic and acidic residues" evidence="2">
    <location>
        <begin position="110"/>
        <end position="121"/>
    </location>
</feature>
<reference evidence="3" key="1">
    <citation type="journal article" date="2018" name="Nat. Med.">
        <title>Expanded skin virome in DOCK8-deficient patients.</title>
        <authorList>
            <consortium name="NISC Comparative Sequencing Program"/>
            <person name="Tirosh O."/>
            <person name="Conlan S."/>
            <person name="Deming C."/>
            <person name="Lee-Lin S.Q."/>
            <person name="Huang X."/>
            <person name="Su H.C."/>
            <person name="Freeman A.F."/>
            <person name="Segre J.A."/>
            <person name="Kong H.H."/>
        </authorList>
    </citation>
    <scope>NUCLEOTIDE SEQUENCE</scope>
    <source>
        <strain evidence="3">HPV-mSK_078</strain>
    </source>
</reference>
<sequence>MYGLIICLLTPFLTQTGIEFIIKMKRTIGMLHKDEQTLMDFTLMTLQAKEIILHCLLLMLKGLAPQDTGLLILKMKLFLLSIVHKGHLPTSLLKDPLLPPGTPYPGRKHTPADATKEKRESLAQPPRRPPNYDVDDDDENKENHPPDDDRKGYGKSVVESLLRRLEEDLQLYQEEVLHELNDLRRKLEIPQF</sequence>
<dbReference type="EMBL" id="MH777222">
    <property type="protein sequence ID" value="AYA93810.1"/>
    <property type="molecule type" value="Genomic_DNA"/>
</dbReference>
<organism evidence="3">
    <name type="scientific">Human papillomavirus</name>
    <dbReference type="NCBI Taxonomy" id="10566"/>
    <lineage>
        <taxon>Viruses</taxon>
        <taxon>Monodnaviria</taxon>
        <taxon>Shotokuvirae</taxon>
        <taxon>Cossaviricota</taxon>
        <taxon>Papovaviricetes</taxon>
        <taxon>Zurhausenvirales</taxon>
        <taxon>Papillomaviridae</taxon>
    </lineage>
</organism>
<name>A0A385PIM0_9PAPI</name>
<accession>A0A385PIM0</accession>
<feature type="compositionally biased region" description="Basic and acidic residues" evidence="2">
    <location>
        <begin position="141"/>
        <end position="152"/>
    </location>
</feature>
<proteinExistence type="predicted"/>